<dbReference type="SMART" id="SM00867">
    <property type="entry name" value="YceI"/>
    <property type="match status" value="1"/>
</dbReference>
<dbReference type="PANTHER" id="PTHR34406">
    <property type="entry name" value="PROTEIN YCEI"/>
    <property type="match status" value="1"/>
</dbReference>
<dbReference type="EMBL" id="CP001814">
    <property type="protein sequence ID" value="ACZ83223.1"/>
    <property type="molecule type" value="Genomic_DNA"/>
</dbReference>
<protein>
    <recommendedName>
        <fullName evidence="2">Lipid/polyisoprenoid-binding YceI-like domain-containing protein</fullName>
    </recommendedName>
</protein>
<gene>
    <name evidence="3" type="ordered locus">Sros_0172</name>
</gene>
<comment type="similarity">
    <text evidence="1">Belongs to the UPF0312 family.</text>
</comment>
<dbReference type="InterPro" id="IPR007372">
    <property type="entry name" value="Lipid/polyisoprenoid-bd_YceI"/>
</dbReference>
<dbReference type="InterPro" id="IPR036761">
    <property type="entry name" value="TTHA0802/YceI-like_sf"/>
</dbReference>
<dbReference type="RefSeq" id="WP_012886969.1">
    <property type="nucleotide sequence ID" value="NC_013595.1"/>
</dbReference>
<name>D2AXP3_STRRD</name>
<sequence length="190" mass="20658">MEDSDGMHRRGTSPGVYRIDPDATTVRFTTRAVFGLLPVQGFFTVDHGRILITENIGDSAVDVVIRATSFESGNPQRDEHVRSLDYLDAAAHPEIVFRSRDVERSAEGASVQGSLTVRGVTRPTALTLGPVITDDQRLRAQAATRIDRYAFGLTKARGMIIRGVEDRPLSAPETGGSPLNKMIGLRGGRL</sequence>
<dbReference type="SUPFAM" id="SSF101874">
    <property type="entry name" value="YceI-like"/>
    <property type="match status" value="1"/>
</dbReference>
<dbReference type="STRING" id="479432.Sros_0172"/>
<dbReference type="eggNOG" id="COG2353">
    <property type="taxonomic scope" value="Bacteria"/>
</dbReference>
<feature type="domain" description="Lipid/polyisoprenoid-binding YceI-like" evidence="2">
    <location>
        <begin position="16"/>
        <end position="172"/>
    </location>
</feature>
<dbReference type="AlphaFoldDB" id="D2AXP3"/>
<dbReference type="PANTHER" id="PTHR34406:SF1">
    <property type="entry name" value="PROTEIN YCEI"/>
    <property type="match status" value="1"/>
</dbReference>
<dbReference type="Gene3D" id="2.40.128.110">
    <property type="entry name" value="Lipid/polyisoprenoid-binding, YceI-like"/>
    <property type="match status" value="1"/>
</dbReference>
<accession>D2AXP3</accession>
<organism evidence="3 4">
    <name type="scientific">Streptosporangium roseum (strain ATCC 12428 / DSM 43021 / JCM 3005 / KCTC 9067 / NCIMB 10171 / NRRL 2505 / NI 9100)</name>
    <dbReference type="NCBI Taxonomy" id="479432"/>
    <lineage>
        <taxon>Bacteria</taxon>
        <taxon>Bacillati</taxon>
        <taxon>Actinomycetota</taxon>
        <taxon>Actinomycetes</taxon>
        <taxon>Streptosporangiales</taxon>
        <taxon>Streptosporangiaceae</taxon>
        <taxon>Streptosporangium</taxon>
    </lineage>
</organism>
<evidence type="ECO:0000256" key="1">
    <source>
        <dbReference type="ARBA" id="ARBA00008812"/>
    </source>
</evidence>
<dbReference type="Pfam" id="PF04264">
    <property type="entry name" value="YceI"/>
    <property type="match status" value="1"/>
</dbReference>
<dbReference type="KEGG" id="sro:Sros_0172"/>
<evidence type="ECO:0000313" key="4">
    <source>
        <dbReference type="Proteomes" id="UP000002029"/>
    </source>
</evidence>
<dbReference type="HOGENOM" id="CLU_071003_3_1_11"/>
<reference evidence="3 4" key="1">
    <citation type="journal article" date="2010" name="Stand. Genomic Sci.">
        <title>Complete genome sequence of Streptosporangium roseum type strain (NI 9100).</title>
        <authorList>
            <person name="Nolan M."/>
            <person name="Sikorski J."/>
            <person name="Jando M."/>
            <person name="Lucas S."/>
            <person name="Lapidus A."/>
            <person name="Glavina Del Rio T."/>
            <person name="Chen F."/>
            <person name="Tice H."/>
            <person name="Pitluck S."/>
            <person name="Cheng J.F."/>
            <person name="Chertkov O."/>
            <person name="Sims D."/>
            <person name="Meincke L."/>
            <person name="Brettin T."/>
            <person name="Han C."/>
            <person name="Detter J.C."/>
            <person name="Bruce D."/>
            <person name="Goodwin L."/>
            <person name="Land M."/>
            <person name="Hauser L."/>
            <person name="Chang Y.J."/>
            <person name="Jeffries C.D."/>
            <person name="Ivanova N."/>
            <person name="Mavromatis K."/>
            <person name="Mikhailova N."/>
            <person name="Chen A."/>
            <person name="Palaniappan K."/>
            <person name="Chain P."/>
            <person name="Rohde M."/>
            <person name="Goker M."/>
            <person name="Bristow J."/>
            <person name="Eisen J.A."/>
            <person name="Markowitz V."/>
            <person name="Hugenholtz P."/>
            <person name="Kyrpides N.C."/>
            <person name="Klenk H.P."/>
        </authorList>
    </citation>
    <scope>NUCLEOTIDE SEQUENCE [LARGE SCALE GENOMIC DNA]</scope>
    <source>
        <strain evidence="4">ATCC 12428 / DSM 43021 / JCM 3005 / NI 9100</strain>
    </source>
</reference>
<dbReference type="Proteomes" id="UP000002029">
    <property type="component" value="Chromosome"/>
</dbReference>
<evidence type="ECO:0000313" key="3">
    <source>
        <dbReference type="EMBL" id="ACZ83223.1"/>
    </source>
</evidence>
<keyword evidence="4" id="KW-1185">Reference proteome</keyword>
<evidence type="ECO:0000259" key="2">
    <source>
        <dbReference type="SMART" id="SM00867"/>
    </source>
</evidence>
<proteinExistence type="inferred from homology"/>